<feature type="transmembrane region" description="Helical" evidence="1">
    <location>
        <begin position="42"/>
        <end position="61"/>
    </location>
</feature>
<keyword evidence="3" id="KW-1185">Reference proteome</keyword>
<dbReference type="Proteomes" id="UP000247781">
    <property type="component" value="Unassembled WGS sequence"/>
</dbReference>
<protein>
    <submittedName>
        <fullName evidence="2">Uncharacterized protein</fullName>
    </submittedName>
</protein>
<keyword evidence="1" id="KW-1133">Transmembrane helix</keyword>
<dbReference type="EMBL" id="QJJU01000052">
    <property type="protein sequence ID" value="PXW96478.1"/>
    <property type="molecule type" value="Genomic_DNA"/>
</dbReference>
<evidence type="ECO:0000256" key="1">
    <source>
        <dbReference type="SAM" id="Phobius"/>
    </source>
</evidence>
<keyword evidence="1" id="KW-0812">Transmembrane</keyword>
<organism evidence="2 3">
    <name type="scientific">Mycolicibacterium moriokaense</name>
    <dbReference type="NCBI Taxonomy" id="39691"/>
    <lineage>
        <taxon>Bacteria</taxon>
        <taxon>Bacillati</taxon>
        <taxon>Actinomycetota</taxon>
        <taxon>Actinomycetes</taxon>
        <taxon>Mycobacteriales</taxon>
        <taxon>Mycobacteriaceae</taxon>
        <taxon>Mycolicibacterium</taxon>
    </lineage>
</organism>
<reference evidence="2 3" key="2">
    <citation type="submission" date="2018-06" db="EMBL/GenBank/DDBJ databases">
        <title>Sequencing of bacterial isolates from soil warming experiment in Harvard Forest, Massachusetts, USA.</title>
        <authorList>
            <person name="Deangelis K.PhD."/>
        </authorList>
    </citation>
    <scope>NUCLEOTIDE SEQUENCE [LARGE SCALE GENOMIC DNA]</scope>
    <source>
        <strain evidence="2 3">GAS496</strain>
    </source>
</reference>
<evidence type="ECO:0000313" key="3">
    <source>
        <dbReference type="Proteomes" id="UP000247781"/>
    </source>
</evidence>
<comment type="caution">
    <text evidence="2">The sequence shown here is derived from an EMBL/GenBank/DDBJ whole genome shotgun (WGS) entry which is preliminary data.</text>
</comment>
<proteinExistence type="predicted"/>
<sequence>MVLIYLSGWVIGTIAAYTAARHLHDRCEPSPHPLCVSVLAGALWPLLLVGLVELSSVVMLTKAQPKG</sequence>
<name>A0A318H0M8_9MYCO</name>
<evidence type="ECO:0000313" key="2">
    <source>
        <dbReference type="EMBL" id="PXW96478.1"/>
    </source>
</evidence>
<reference evidence="3" key="1">
    <citation type="submission" date="2018-05" db="EMBL/GenBank/DDBJ databases">
        <authorList>
            <person name="Deangelis K."/>
            <person name="Huntemann M."/>
            <person name="Clum A."/>
            <person name="Pillay M."/>
            <person name="Palaniappan K."/>
            <person name="Varghese N."/>
            <person name="Mikhailova N."/>
            <person name="Stamatis D."/>
            <person name="Reddy T."/>
            <person name="Daum C."/>
            <person name="Shapiro N."/>
            <person name="Ivanova N."/>
            <person name="Kyrpides N."/>
            <person name="Woyke T."/>
        </authorList>
    </citation>
    <scope>NUCLEOTIDE SEQUENCE [LARGE SCALE GENOMIC DNA]</scope>
    <source>
        <strain evidence="3">GAS496</strain>
    </source>
</reference>
<keyword evidence="1" id="KW-0472">Membrane</keyword>
<accession>A0A318H0M8</accession>
<gene>
    <name evidence="2" type="ORF">C8E89_1529</name>
</gene>
<dbReference type="AlphaFoldDB" id="A0A318H0M8"/>